<reference evidence="9" key="3">
    <citation type="submission" date="2023-05" db="EMBL/GenBank/DDBJ databases">
        <authorList>
            <person name="Smith C.H."/>
        </authorList>
    </citation>
    <scope>NUCLEOTIDE SEQUENCE</scope>
    <source>
        <strain evidence="9">CHS0354</strain>
        <tissue evidence="9">Mantle</tissue>
    </source>
</reference>
<keyword evidence="3" id="KW-0809">Transit peptide</keyword>
<dbReference type="GO" id="GO:0005762">
    <property type="term" value="C:mitochondrial large ribosomal subunit"/>
    <property type="evidence" value="ECO:0007669"/>
    <property type="project" value="TreeGrafter"/>
</dbReference>
<evidence type="ECO:0000256" key="4">
    <source>
        <dbReference type="ARBA" id="ARBA00022980"/>
    </source>
</evidence>
<comment type="subcellular location">
    <subcellularLocation>
        <location evidence="1">Mitochondrion</location>
    </subcellularLocation>
</comment>
<evidence type="ECO:0000256" key="5">
    <source>
        <dbReference type="ARBA" id="ARBA00023128"/>
    </source>
</evidence>
<protein>
    <recommendedName>
        <fullName evidence="7">Large ribosomal subunit protein mL51</fullName>
    </recommendedName>
    <alternativeName>
        <fullName evidence="8">39S ribosomal protein L51, mitochondrial</fullName>
    </alternativeName>
</protein>
<name>A0AAE0RYD8_9BIVA</name>
<evidence type="ECO:0000256" key="3">
    <source>
        <dbReference type="ARBA" id="ARBA00022946"/>
    </source>
</evidence>
<evidence type="ECO:0000256" key="7">
    <source>
        <dbReference type="ARBA" id="ARBA00035182"/>
    </source>
</evidence>
<evidence type="ECO:0000256" key="1">
    <source>
        <dbReference type="ARBA" id="ARBA00004173"/>
    </source>
</evidence>
<dbReference type="Pfam" id="PF10244">
    <property type="entry name" value="MRP-L51"/>
    <property type="match status" value="1"/>
</dbReference>
<reference evidence="9" key="1">
    <citation type="journal article" date="2021" name="Genome Biol. Evol.">
        <title>A High-Quality Reference Genome for a Parasitic Bivalve with Doubly Uniparental Inheritance (Bivalvia: Unionida).</title>
        <authorList>
            <person name="Smith C.H."/>
        </authorList>
    </citation>
    <scope>NUCLEOTIDE SEQUENCE</scope>
    <source>
        <strain evidence="9">CHS0354</strain>
    </source>
</reference>
<reference evidence="9" key="2">
    <citation type="journal article" date="2021" name="Genome Biol. Evol.">
        <title>Developing a high-quality reference genome for a parasitic bivalve with doubly uniparental inheritance (Bivalvia: Unionida).</title>
        <authorList>
            <person name="Smith C.H."/>
        </authorList>
    </citation>
    <scope>NUCLEOTIDE SEQUENCE</scope>
    <source>
        <strain evidence="9">CHS0354</strain>
        <tissue evidence="9">Mantle</tissue>
    </source>
</reference>
<keyword evidence="5" id="KW-0496">Mitochondrion</keyword>
<proteinExistence type="inferred from homology"/>
<dbReference type="Proteomes" id="UP001195483">
    <property type="component" value="Unassembled WGS sequence"/>
</dbReference>
<evidence type="ECO:0000256" key="2">
    <source>
        <dbReference type="ARBA" id="ARBA00010972"/>
    </source>
</evidence>
<gene>
    <name evidence="9" type="ORF">CHS0354_026000</name>
</gene>
<comment type="similarity">
    <text evidence="2">Belongs to the mitochondrion-specific ribosomal protein mL51 family.</text>
</comment>
<keyword evidence="10" id="KW-1185">Reference proteome</keyword>
<dbReference type="GO" id="GO:0003735">
    <property type="term" value="F:structural constituent of ribosome"/>
    <property type="evidence" value="ECO:0007669"/>
    <property type="project" value="InterPro"/>
</dbReference>
<dbReference type="AlphaFoldDB" id="A0AAE0RYD8"/>
<evidence type="ECO:0000313" key="9">
    <source>
        <dbReference type="EMBL" id="KAK3581795.1"/>
    </source>
</evidence>
<organism evidence="9 10">
    <name type="scientific">Potamilus streckersoni</name>
    <dbReference type="NCBI Taxonomy" id="2493646"/>
    <lineage>
        <taxon>Eukaryota</taxon>
        <taxon>Metazoa</taxon>
        <taxon>Spiralia</taxon>
        <taxon>Lophotrochozoa</taxon>
        <taxon>Mollusca</taxon>
        <taxon>Bivalvia</taxon>
        <taxon>Autobranchia</taxon>
        <taxon>Heteroconchia</taxon>
        <taxon>Palaeoheterodonta</taxon>
        <taxon>Unionida</taxon>
        <taxon>Unionoidea</taxon>
        <taxon>Unionidae</taxon>
        <taxon>Ambleminae</taxon>
        <taxon>Lampsilini</taxon>
        <taxon>Potamilus</taxon>
    </lineage>
</organism>
<sequence length="197" mass="23264">MFSWLKPATVFLRQSSFHQLHTGLKSLPLFKWKTLENSEQLCSCKAVVYASLPCRSSSSLSPEDKFFAPSPYRKKVPKRYGYENKLFDGGPLPRLDEPIKSLKPYKPKDSWSKDRALFGQNDYIDILGDGSVVPKDLIRGPRWLLGWRGNEFQRLIRKMKTVGHLMRDIYPTYYHNNWKRIKFLYKKYNIKRGKRVR</sequence>
<keyword evidence="6" id="KW-0687">Ribonucleoprotein</keyword>
<dbReference type="InterPro" id="IPR019373">
    <property type="entry name" value="Ribosomal_mL51"/>
</dbReference>
<dbReference type="PANTHER" id="PTHR13409:SF0">
    <property type="entry name" value="LARGE RIBOSOMAL SUBUNIT PROTEIN ML51"/>
    <property type="match status" value="1"/>
</dbReference>
<evidence type="ECO:0000256" key="6">
    <source>
        <dbReference type="ARBA" id="ARBA00023274"/>
    </source>
</evidence>
<comment type="caution">
    <text evidence="9">The sequence shown here is derived from an EMBL/GenBank/DDBJ whole genome shotgun (WGS) entry which is preliminary data.</text>
</comment>
<dbReference type="EMBL" id="JAEAOA010001551">
    <property type="protein sequence ID" value="KAK3581795.1"/>
    <property type="molecule type" value="Genomic_DNA"/>
</dbReference>
<evidence type="ECO:0000256" key="8">
    <source>
        <dbReference type="ARBA" id="ARBA00035419"/>
    </source>
</evidence>
<dbReference type="GO" id="GO:0006412">
    <property type="term" value="P:translation"/>
    <property type="evidence" value="ECO:0007669"/>
    <property type="project" value="TreeGrafter"/>
</dbReference>
<evidence type="ECO:0000313" key="10">
    <source>
        <dbReference type="Proteomes" id="UP001195483"/>
    </source>
</evidence>
<keyword evidence="4" id="KW-0689">Ribosomal protein</keyword>
<accession>A0AAE0RYD8</accession>
<dbReference type="PANTHER" id="PTHR13409">
    <property type="entry name" value="MITOCHONDRIAL 39S RIBOSOMAL PROTEIN L51"/>
    <property type="match status" value="1"/>
</dbReference>